<protein>
    <submittedName>
        <fullName evidence="1">Mu-like prophage protein gpG</fullName>
    </submittedName>
</protein>
<gene>
    <name evidence="1" type="ORF">SAMN02745219_02927</name>
</gene>
<proteinExistence type="predicted"/>
<dbReference type="OrthoDB" id="1807756at2"/>
<dbReference type="RefSeq" id="WP_114281509.1">
    <property type="nucleotide sequence ID" value="NZ_FQZM01000043.1"/>
</dbReference>
<dbReference type="EMBL" id="FQZM01000043">
    <property type="protein sequence ID" value="SHJ60195.1"/>
    <property type="molecule type" value="Genomic_DNA"/>
</dbReference>
<evidence type="ECO:0000313" key="1">
    <source>
        <dbReference type="EMBL" id="SHJ60195.1"/>
    </source>
</evidence>
<reference evidence="2" key="1">
    <citation type="submission" date="2016-11" db="EMBL/GenBank/DDBJ databases">
        <authorList>
            <person name="Varghese N."/>
            <person name="Submissions S."/>
        </authorList>
    </citation>
    <scope>NUCLEOTIDE SEQUENCE [LARGE SCALE GENOMIC DNA]</scope>
    <source>
        <strain evidence="2">DSM 16057</strain>
    </source>
</reference>
<accession>A0A1M6KMN9</accession>
<sequence>MVKVQIKAEGLEQAMAFMNDVARNRGIKLRPLMARAGQILLASVMRNFEEEGRPRWKKWSPLTLKIYYGLAREKVESRYKRPATRAKHMRLEMAKIAVGKILSRTGDLKKSIHVGRVTNESVEIGSSLPYARIHQLGGVIRPKTKKALCVPMGGRFLMLKKATIPARPFLMVQEEDGQAIMRAVRAYILEGK</sequence>
<dbReference type="InterPro" id="IPR006522">
    <property type="entry name" value="Phage_virion_morphogenesis"/>
</dbReference>
<dbReference type="Proteomes" id="UP000184529">
    <property type="component" value="Unassembled WGS sequence"/>
</dbReference>
<name>A0A1M6KMN9_9FIRM</name>
<dbReference type="Pfam" id="PF05069">
    <property type="entry name" value="Phage_tail_S"/>
    <property type="match status" value="1"/>
</dbReference>
<dbReference type="AlphaFoldDB" id="A0A1M6KMN9"/>
<dbReference type="STRING" id="1121432.SAMN02745219_02927"/>
<organism evidence="1 2">
    <name type="scientific">Desulfofundulus thermosubterraneus DSM 16057</name>
    <dbReference type="NCBI Taxonomy" id="1121432"/>
    <lineage>
        <taxon>Bacteria</taxon>
        <taxon>Bacillati</taxon>
        <taxon>Bacillota</taxon>
        <taxon>Clostridia</taxon>
        <taxon>Eubacteriales</taxon>
        <taxon>Peptococcaceae</taxon>
        <taxon>Desulfofundulus</taxon>
    </lineage>
</organism>
<keyword evidence="2" id="KW-1185">Reference proteome</keyword>
<evidence type="ECO:0000313" key="2">
    <source>
        <dbReference type="Proteomes" id="UP000184529"/>
    </source>
</evidence>